<dbReference type="SMART" id="SM00028">
    <property type="entry name" value="TPR"/>
    <property type="match status" value="5"/>
</dbReference>
<dbReference type="PANTHER" id="PTHR45586">
    <property type="entry name" value="TPR REPEAT-CONTAINING PROTEIN PA4667"/>
    <property type="match status" value="1"/>
</dbReference>
<dbReference type="InterPro" id="IPR019734">
    <property type="entry name" value="TPR_rpt"/>
</dbReference>
<keyword evidence="5" id="KW-1185">Reference proteome</keyword>
<reference evidence="4" key="1">
    <citation type="submission" date="2021-08" db="EMBL/GenBank/DDBJ databases">
        <title>Comparative analyses of Brucepasteria parasyntrophica and Teretinema zuelzerae.</title>
        <authorList>
            <person name="Song Y."/>
            <person name="Brune A."/>
        </authorList>
    </citation>
    <scope>NUCLEOTIDE SEQUENCE</scope>
    <source>
        <strain evidence="4">DSM 1903</strain>
    </source>
</reference>
<dbReference type="NCBIfam" id="NF047371">
    <property type="entry name" value="FlcA_CTERM"/>
    <property type="match status" value="1"/>
</dbReference>
<protein>
    <recommendedName>
        <fullName evidence="6">Tetratricopeptide repeat protein</fullName>
    </recommendedName>
</protein>
<dbReference type="AlphaFoldDB" id="A0AAE3JIV3"/>
<dbReference type="EMBL" id="JAINWA010000003">
    <property type="protein sequence ID" value="MCD1655677.1"/>
    <property type="molecule type" value="Genomic_DNA"/>
</dbReference>
<name>A0AAE3JIV3_9SPIR</name>
<dbReference type="InterPro" id="IPR058109">
    <property type="entry name" value="FlcA_C"/>
</dbReference>
<evidence type="ECO:0000313" key="5">
    <source>
        <dbReference type="Proteomes" id="UP001198163"/>
    </source>
</evidence>
<keyword evidence="1" id="KW-0677">Repeat</keyword>
<accession>A0AAE3JIV3</accession>
<feature type="region of interest" description="Disordered" evidence="3">
    <location>
        <begin position="43"/>
        <end position="239"/>
    </location>
</feature>
<feature type="compositionally biased region" description="Acidic residues" evidence="3">
    <location>
        <begin position="148"/>
        <end position="158"/>
    </location>
</feature>
<organism evidence="4 5">
    <name type="scientific">Teretinema zuelzerae</name>
    <dbReference type="NCBI Taxonomy" id="156"/>
    <lineage>
        <taxon>Bacteria</taxon>
        <taxon>Pseudomonadati</taxon>
        <taxon>Spirochaetota</taxon>
        <taxon>Spirochaetia</taxon>
        <taxon>Spirochaetales</taxon>
        <taxon>Treponemataceae</taxon>
        <taxon>Teretinema</taxon>
    </lineage>
</organism>
<dbReference type="PANTHER" id="PTHR45586:SF1">
    <property type="entry name" value="LIPOPOLYSACCHARIDE ASSEMBLY PROTEIN B"/>
    <property type="match status" value="1"/>
</dbReference>
<dbReference type="SUPFAM" id="SSF48452">
    <property type="entry name" value="TPR-like"/>
    <property type="match status" value="2"/>
</dbReference>
<dbReference type="Gene3D" id="1.25.40.10">
    <property type="entry name" value="Tetratricopeptide repeat domain"/>
    <property type="match status" value="2"/>
</dbReference>
<evidence type="ECO:0000256" key="2">
    <source>
        <dbReference type="ARBA" id="ARBA00022803"/>
    </source>
</evidence>
<feature type="compositionally biased region" description="Low complexity" evidence="3">
    <location>
        <begin position="129"/>
        <end position="141"/>
    </location>
</feature>
<feature type="region of interest" description="Disordered" evidence="3">
    <location>
        <begin position="327"/>
        <end position="420"/>
    </location>
</feature>
<dbReference type="InterPro" id="IPR058123">
    <property type="entry name" value="FlcA_N"/>
</dbReference>
<sequence>MPGIKQLEQFRQVLSNLGHEREIAAERGEIYDEYPRPSEILAAPPQVDVDDLLSSIGPDVPPSAQEPQSFSPDSEFASETEVEATQASTDYQDDFNMDSFFSNSSFSPPESEPETPVPEAPALEEFDDFLSSLPLDNSSLSEGSAEPEPSDSPEDVSFDDFSVPQDLLAGFANDIEAERGAADSPDDLSANSFELPDFGAVNPEPPDADFPSGSFDIPGPEDLPGSLDSMTPETDLDDFGLEDAGLETVGLEDLGDAGLEDLGLESAGLENLGDAGLEDLGLEAAGLEDLGDAGLEDLGLEAAGLEDLGDSALSDFSLPPADLSGDFMDAMDLSPGLEDGIPAPASFELPDLGGSDFGNPFGSDEPPRGDSSQDDVEALDFSPGFEDGIPAAKDVAFPSMDDEPAPFTQEDAPANPFGDEFADFSIPDDLQVEESSDSSAGDADLDGFDGFVLDENFLQDSIDSALPDDEFHIPGFSDFTSSPARTSISEIPESAISRKNAKKEVRLELTDSEFEKFLGLLSDFPLNLRMAVEEYLAGSAGTDIHKMEMVHSILGGTSVRKIARTLEGALDRSIPIPKDFEKKSAEQLEAEKSSLRYVFFNKILPVAVISFIGLLLAACTFYLSWQFIYRPLAAESLYKRGYQAIEDERYTQAIDLFNQAVVVWEKKGWYFKYARAFRDKRQYISAEHMYEGLLARYRNDLPAGLEYAEMLRLDMRNYAKAVEVLRRRVLDHHVNNREGLLLLGDTYLDWAWEDPSKYADARLTYASLIELYGKEDPFLARMMRYFIRTDNLAEVLPLKEHFMEKKRKIGASDLVELSGYLVDKRYNPKPGDSAALVNRIEDVLKLLERAAKADPSIPEAHYNLGRYYIYNYRAKPAELSLQRSLSEFSRVRSMSPRRVLVQVDCYRLLGELLTEDREYLDARRMFTEGITLYRAHRETRTVRQDPLVGRLYSDYADIDYFISNDLENARDHYRLAIAEGYDTPSVRYRIGYSSYRLKDYPAAIESFIMTHAERPQDRNLLFSMGNALHRRGDYFAAQGYYERLQEVLESERIRKGILFPQVRTDHGDFVQLYMQTSNNLGVTLNRIAQRTGNIALNGRALALMAESSRAWDALTRNPDTLVRAQGSNLAYLNIQNITRPAELFVPETYPDIPKTLENERILQQRVDQ</sequence>
<evidence type="ECO:0000256" key="3">
    <source>
        <dbReference type="SAM" id="MobiDB-lite"/>
    </source>
</evidence>
<dbReference type="InterPro" id="IPR051012">
    <property type="entry name" value="CellSynth/LPSAsmb/PSIAsmb"/>
</dbReference>
<keyword evidence="2" id="KW-0802">TPR repeat</keyword>
<gene>
    <name evidence="4" type="ORF">K7J14_13350</name>
</gene>
<evidence type="ECO:0000313" key="4">
    <source>
        <dbReference type="EMBL" id="MCD1655677.1"/>
    </source>
</evidence>
<evidence type="ECO:0000256" key="1">
    <source>
        <dbReference type="ARBA" id="ARBA00022737"/>
    </source>
</evidence>
<comment type="caution">
    <text evidence="4">The sequence shown here is derived from an EMBL/GenBank/DDBJ whole genome shotgun (WGS) entry which is preliminary data.</text>
</comment>
<feature type="compositionally biased region" description="Low complexity" evidence="3">
    <location>
        <begin position="99"/>
        <end position="109"/>
    </location>
</feature>
<evidence type="ECO:0008006" key="6">
    <source>
        <dbReference type="Google" id="ProtNLM"/>
    </source>
</evidence>
<proteinExistence type="predicted"/>
<dbReference type="InterPro" id="IPR011990">
    <property type="entry name" value="TPR-like_helical_dom_sf"/>
</dbReference>
<dbReference type="Proteomes" id="UP001198163">
    <property type="component" value="Unassembled WGS sequence"/>
</dbReference>
<dbReference type="NCBIfam" id="NF047372">
    <property type="entry name" value="FlcA_NTERM"/>
    <property type="match status" value="1"/>
</dbReference>
<dbReference type="RefSeq" id="WP_230757284.1">
    <property type="nucleotide sequence ID" value="NZ_JAINWA010000003.1"/>
</dbReference>